<proteinExistence type="predicted"/>
<dbReference type="EMBL" id="AP027081">
    <property type="protein sequence ID" value="BDU78074.1"/>
    <property type="molecule type" value="Genomic_DNA"/>
</dbReference>
<evidence type="ECO:0008006" key="3">
    <source>
        <dbReference type="Google" id="ProtNLM"/>
    </source>
</evidence>
<sequence>MAATDTFHASLFDAAPDPAPDLDPGFRPWALGARRFRAALTASPRREPVVLGLAQGDRPVARLELEVFPEGAGRDRENLRYVTAHLDGLLWARGGSRVRVAAPPRLREALLASFGPDGDWAFERELLGRAYDEPLAAEAAQAGDIPPEAPCGSILGGHLDGCRIGFDLGASDYKVAAVMDGREVFSAELPWEPKGAADPAYHVERIDAGLRLAAAHLPRVDAIGGSSAGILVGNRVKVASLFRGVPEAVFRTRVEPLFLRLGRAWGVPFEVINDGDVTALAGGLSLGVRGLLGIALGSSEAAGYLDREGRITGWLNELAFGSVDAAPGAAADDWSGDPGAGAACFSQQAVDRLAAAAGLPFEPGLDLPGRLREAQVRLGAGDPRALRLFRTIGHWLGHTLPWYAAFYPLDHVLILGRVTSGDAGPVILEAARAALARTDPALAGTLALHLPDEKSRRVGQAVAAASLPRLAGG</sequence>
<dbReference type="RefSeq" id="WP_316410544.1">
    <property type="nucleotide sequence ID" value="NZ_AP027081.1"/>
</dbReference>
<organism evidence="1 2">
    <name type="scientific">Mesoterricola sediminis</name>
    <dbReference type="NCBI Taxonomy" id="2927980"/>
    <lineage>
        <taxon>Bacteria</taxon>
        <taxon>Pseudomonadati</taxon>
        <taxon>Acidobacteriota</taxon>
        <taxon>Holophagae</taxon>
        <taxon>Holophagales</taxon>
        <taxon>Holophagaceae</taxon>
        <taxon>Mesoterricola</taxon>
    </lineage>
</organism>
<name>A0AA48GXG4_9BACT</name>
<evidence type="ECO:0000313" key="1">
    <source>
        <dbReference type="EMBL" id="BDU78074.1"/>
    </source>
</evidence>
<accession>A0AA48GXG4</accession>
<dbReference type="AlphaFoldDB" id="A0AA48GXG4"/>
<gene>
    <name evidence="1" type="ORF">METESE_30320</name>
</gene>
<dbReference type="InterPro" id="IPR043129">
    <property type="entry name" value="ATPase_NBD"/>
</dbReference>
<dbReference type="SUPFAM" id="SSF53067">
    <property type="entry name" value="Actin-like ATPase domain"/>
    <property type="match status" value="1"/>
</dbReference>
<reference evidence="1" key="1">
    <citation type="journal article" date="2023" name="Int. J. Syst. Evol. Microbiol.">
        <title>Mesoterricola silvestris gen. nov., sp. nov., Mesoterricola sediminis sp. nov., Geothrix oryzae sp. nov., Geothrix edaphica sp. nov., Geothrix rubra sp. nov., and Geothrix limicola sp. nov., six novel members of Acidobacteriota isolated from soils.</title>
        <authorList>
            <person name="Itoh H."/>
            <person name="Sugisawa Y."/>
            <person name="Mise K."/>
            <person name="Xu Z."/>
            <person name="Kuniyasu M."/>
            <person name="Ushijima N."/>
            <person name="Kawano K."/>
            <person name="Kobayashi E."/>
            <person name="Shiratori Y."/>
            <person name="Masuda Y."/>
            <person name="Senoo K."/>
        </authorList>
    </citation>
    <scope>NUCLEOTIDE SEQUENCE</scope>
    <source>
        <strain evidence="1">W786</strain>
    </source>
</reference>
<dbReference type="Proteomes" id="UP001228113">
    <property type="component" value="Chromosome"/>
</dbReference>
<dbReference type="Gene3D" id="3.30.420.40">
    <property type="match status" value="2"/>
</dbReference>
<evidence type="ECO:0000313" key="2">
    <source>
        <dbReference type="Proteomes" id="UP001228113"/>
    </source>
</evidence>
<protein>
    <recommendedName>
        <fullName evidence="3">ROK family protein</fullName>
    </recommendedName>
</protein>
<keyword evidence="2" id="KW-1185">Reference proteome</keyword>
<dbReference type="KEGG" id="msea:METESE_30320"/>